<sequence length="314" mass="36344">MSKVKFQLSMRRWMGLFVAWERCRRSCLRFNPKRRRQRRGKPPTTQEGRRGYGERSEEVGVLNLKGECGKLLKAASRDLGEIDPPLELRIDCILVFSFHIFDYCNKNYCFSGFHWSLEECKTNVGDYFFVFGLEKNECVNQRKWHQQATRRLLVMGRHSEGLQPIKHQVCPGDSFMPNSVSKYISVPSLVKYTASLGLGFLALAGSRDLGEIDPPLELRIDCILVFSVRIFDYCNKITVFLVFIGVWKSFLACLLQKHLNLSVDKANIATTLSKNQKNKDTKKLHQKYSYSVGLLSKKKKRNISKEKMLKKKNK</sequence>
<feature type="region of interest" description="Disordered" evidence="1">
    <location>
        <begin position="34"/>
        <end position="54"/>
    </location>
</feature>
<dbReference type="EMBL" id="JANQDX010000019">
    <property type="protein sequence ID" value="KAL0904199.1"/>
    <property type="molecule type" value="Genomic_DNA"/>
</dbReference>
<comment type="caution">
    <text evidence="2">The sequence shown here is derived from an EMBL/GenBank/DDBJ whole genome shotgun (WGS) entry which is preliminary data.</text>
</comment>
<keyword evidence="3" id="KW-1185">Reference proteome</keyword>
<reference evidence="2 3" key="1">
    <citation type="journal article" date="2024" name="Plant Biotechnol. J.">
        <title>Dendrobium thyrsiflorum genome and its molecular insights into genes involved in important horticultural traits.</title>
        <authorList>
            <person name="Chen B."/>
            <person name="Wang J.Y."/>
            <person name="Zheng P.J."/>
            <person name="Li K.L."/>
            <person name="Liang Y.M."/>
            <person name="Chen X.F."/>
            <person name="Zhang C."/>
            <person name="Zhao X."/>
            <person name="He X."/>
            <person name="Zhang G.Q."/>
            <person name="Liu Z.J."/>
            <person name="Xu Q."/>
        </authorList>
    </citation>
    <scope>NUCLEOTIDE SEQUENCE [LARGE SCALE GENOMIC DNA]</scope>
    <source>
        <strain evidence="2">GZMU011</strain>
    </source>
</reference>
<evidence type="ECO:0000256" key="1">
    <source>
        <dbReference type="SAM" id="MobiDB-lite"/>
    </source>
</evidence>
<evidence type="ECO:0000313" key="2">
    <source>
        <dbReference type="EMBL" id="KAL0904199.1"/>
    </source>
</evidence>
<gene>
    <name evidence="2" type="ORF">M5K25_026275</name>
</gene>
<dbReference type="Proteomes" id="UP001552299">
    <property type="component" value="Unassembled WGS sequence"/>
</dbReference>
<proteinExistence type="predicted"/>
<dbReference type="AlphaFoldDB" id="A0ABD0TX07"/>
<evidence type="ECO:0000313" key="3">
    <source>
        <dbReference type="Proteomes" id="UP001552299"/>
    </source>
</evidence>
<name>A0ABD0TX07_DENTH</name>
<organism evidence="2 3">
    <name type="scientific">Dendrobium thyrsiflorum</name>
    <name type="common">Pinecone-like raceme dendrobium</name>
    <name type="synonym">Orchid</name>
    <dbReference type="NCBI Taxonomy" id="117978"/>
    <lineage>
        <taxon>Eukaryota</taxon>
        <taxon>Viridiplantae</taxon>
        <taxon>Streptophyta</taxon>
        <taxon>Embryophyta</taxon>
        <taxon>Tracheophyta</taxon>
        <taxon>Spermatophyta</taxon>
        <taxon>Magnoliopsida</taxon>
        <taxon>Liliopsida</taxon>
        <taxon>Asparagales</taxon>
        <taxon>Orchidaceae</taxon>
        <taxon>Epidendroideae</taxon>
        <taxon>Malaxideae</taxon>
        <taxon>Dendrobiinae</taxon>
        <taxon>Dendrobium</taxon>
    </lineage>
</organism>
<protein>
    <submittedName>
        <fullName evidence="2">Uncharacterized protein</fullName>
    </submittedName>
</protein>
<accession>A0ABD0TX07</accession>